<organism evidence="18 19">
    <name type="scientific">Potamilus streckersoni</name>
    <dbReference type="NCBI Taxonomy" id="2493646"/>
    <lineage>
        <taxon>Eukaryota</taxon>
        <taxon>Metazoa</taxon>
        <taxon>Spiralia</taxon>
        <taxon>Lophotrochozoa</taxon>
        <taxon>Mollusca</taxon>
        <taxon>Bivalvia</taxon>
        <taxon>Autobranchia</taxon>
        <taxon>Heteroconchia</taxon>
        <taxon>Palaeoheterodonta</taxon>
        <taxon>Unionida</taxon>
        <taxon>Unionoidea</taxon>
        <taxon>Unionidae</taxon>
        <taxon>Ambleminae</taxon>
        <taxon>Lampsilini</taxon>
        <taxon>Potamilus</taxon>
    </lineage>
</organism>
<dbReference type="GO" id="GO:0042826">
    <property type="term" value="F:histone deacetylase binding"/>
    <property type="evidence" value="ECO:0007669"/>
    <property type="project" value="TreeGrafter"/>
</dbReference>
<keyword evidence="6" id="KW-0949">S-adenosyl-L-methionine</keyword>
<dbReference type="SUPFAM" id="SSF48452">
    <property type="entry name" value="TPR-like"/>
    <property type="match status" value="2"/>
</dbReference>
<dbReference type="EMBL" id="JAEAOA010000848">
    <property type="protein sequence ID" value="KAK3592511.1"/>
    <property type="molecule type" value="Genomic_DNA"/>
</dbReference>
<comment type="function">
    <text evidence="12">Protein-lysine N-methyltransferase. Monomethylates PRMT5, modulating its transcriptional activity. May also act as a histone methyltransferase. Plays a critical role in cardiac development. Acts as a key epigenetic regulator of gene expression during cardiac development via its dual activities as a methyltransferase and negative regulator of HDAC1.</text>
</comment>
<dbReference type="PROSITE" id="PS50865">
    <property type="entry name" value="ZF_MYND_2"/>
    <property type="match status" value="1"/>
</dbReference>
<dbReference type="GO" id="GO:0005737">
    <property type="term" value="C:cytoplasm"/>
    <property type="evidence" value="ECO:0007669"/>
    <property type="project" value="UniProtKB-SubCell"/>
</dbReference>
<evidence type="ECO:0000256" key="8">
    <source>
        <dbReference type="ARBA" id="ARBA00022771"/>
    </source>
</evidence>
<evidence type="ECO:0000256" key="2">
    <source>
        <dbReference type="ARBA" id="ARBA00004496"/>
    </source>
</evidence>
<keyword evidence="9" id="KW-0862">Zinc</keyword>
<keyword evidence="19" id="KW-1185">Reference proteome</keyword>
<comment type="caution">
    <text evidence="18">The sequence shown here is derived from an EMBL/GenBank/DDBJ whole genome shotgun (WGS) entry which is preliminary data.</text>
</comment>
<evidence type="ECO:0000256" key="5">
    <source>
        <dbReference type="ARBA" id="ARBA00022679"/>
    </source>
</evidence>
<evidence type="ECO:0000256" key="11">
    <source>
        <dbReference type="ARBA" id="ARBA00048985"/>
    </source>
</evidence>
<reference evidence="18" key="3">
    <citation type="submission" date="2023-05" db="EMBL/GenBank/DDBJ databases">
        <authorList>
            <person name="Smith C.H."/>
        </authorList>
    </citation>
    <scope>NUCLEOTIDE SEQUENCE</scope>
    <source>
        <strain evidence="18">CHS0354</strain>
        <tissue evidence="18">Mantle</tissue>
    </source>
</reference>
<evidence type="ECO:0000256" key="10">
    <source>
        <dbReference type="ARBA" id="ARBA00023242"/>
    </source>
</evidence>
<keyword evidence="3" id="KW-0963">Cytoplasm</keyword>
<feature type="domain" description="SET" evidence="16">
    <location>
        <begin position="236"/>
        <end position="590"/>
    </location>
</feature>
<evidence type="ECO:0000256" key="1">
    <source>
        <dbReference type="ARBA" id="ARBA00004123"/>
    </source>
</evidence>
<gene>
    <name evidence="18" type="ORF">CHS0354_013846</name>
</gene>
<dbReference type="PANTHER" id="PTHR46165:SF2">
    <property type="entry name" value="SET AND MYND DOMAIN-CONTAINING PROTEIN 4"/>
    <property type="match status" value="1"/>
</dbReference>
<name>A0AAE0SIV3_9BIVA</name>
<dbReference type="Gene3D" id="2.170.270.10">
    <property type="entry name" value="SET domain"/>
    <property type="match status" value="1"/>
</dbReference>
<keyword evidence="8 15" id="KW-0863">Zinc-finger</keyword>
<evidence type="ECO:0000256" key="14">
    <source>
        <dbReference type="ARBA" id="ARBA00093680"/>
    </source>
</evidence>
<dbReference type="GO" id="GO:0005634">
    <property type="term" value="C:nucleus"/>
    <property type="evidence" value="ECO:0007669"/>
    <property type="project" value="UniProtKB-SubCell"/>
</dbReference>
<dbReference type="SUPFAM" id="SSF82199">
    <property type="entry name" value="SET domain"/>
    <property type="match status" value="1"/>
</dbReference>
<dbReference type="Pfam" id="PF00856">
    <property type="entry name" value="SET"/>
    <property type="match status" value="1"/>
</dbReference>
<evidence type="ECO:0000259" key="16">
    <source>
        <dbReference type="PROSITE" id="PS50280"/>
    </source>
</evidence>
<dbReference type="PROSITE" id="PS50280">
    <property type="entry name" value="SET"/>
    <property type="match status" value="1"/>
</dbReference>
<feature type="domain" description="MYND-type" evidence="17">
    <location>
        <begin position="281"/>
        <end position="320"/>
    </location>
</feature>
<dbReference type="InterPro" id="IPR011990">
    <property type="entry name" value="TPR-like_helical_dom_sf"/>
</dbReference>
<comment type="catalytic activity">
    <reaction evidence="11">
        <text>L-lysyl-[protein] + S-adenosyl-L-methionine = N(6)-methyl-L-lysyl-[protein] + S-adenosyl-L-homocysteine + H(+)</text>
        <dbReference type="Rhea" id="RHEA:51736"/>
        <dbReference type="Rhea" id="RHEA-COMP:9752"/>
        <dbReference type="Rhea" id="RHEA-COMP:13053"/>
        <dbReference type="ChEBI" id="CHEBI:15378"/>
        <dbReference type="ChEBI" id="CHEBI:29969"/>
        <dbReference type="ChEBI" id="CHEBI:57856"/>
        <dbReference type="ChEBI" id="CHEBI:59789"/>
        <dbReference type="ChEBI" id="CHEBI:61929"/>
    </reaction>
</comment>
<dbReference type="GO" id="GO:0008270">
    <property type="term" value="F:zinc ion binding"/>
    <property type="evidence" value="ECO:0007669"/>
    <property type="project" value="UniProtKB-KW"/>
</dbReference>
<proteinExistence type="predicted"/>
<evidence type="ECO:0000256" key="9">
    <source>
        <dbReference type="ARBA" id="ARBA00022833"/>
    </source>
</evidence>
<dbReference type="GO" id="GO:0008168">
    <property type="term" value="F:methyltransferase activity"/>
    <property type="evidence" value="ECO:0007669"/>
    <property type="project" value="UniProtKB-KW"/>
</dbReference>
<evidence type="ECO:0000256" key="12">
    <source>
        <dbReference type="ARBA" id="ARBA00093423"/>
    </source>
</evidence>
<keyword evidence="10" id="KW-0539">Nucleus</keyword>
<dbReference type="Gene3D" id="6.10.140.2220">
    <property type="match status" value="1"/>
</dbReference>
<comment type="subcellular location">
    <subcellularLocation>
        <location evidence="2">Cytoplasm</location>
    </subcellularLocation>
    <subcellularLocation>
        <location evidence="1">Nucleus</location>
    </subcellularLocation>
</comment>
<accession>A0AAE0SIV3</accession>
<keyword evidence="7" id="KW-0479">Metal-binding</keyword>
<dbReference type="CDD" id="cd10536">
    <property type="entry name" value="SET_SMYD4"/>
    <property type="match status" value="1"/>
</dbReference>
<evidence type="ECO:0000313" key="19">
    <source>
        <dbReference type="Proteomes" id="UP001195483"/>
    </source>
</evidence>
<dbReference type="GO" id="GO:0032259">
    <property type="term" value="P:methylation"/>
    <property type="evidence" value="ECO:0007669"/>
    <property type="project" value="UniProtKB-KW"/>
</dbReference>
<dbReference type="AlphaFoldDB" id="A0AAE0SIV3"/>
<keyword evidence="5" id="KW-0808">Transferase</keyword>
<evidence type="ECO:0000256" key="13">
    <source>
        <dbReference type="ARBA" id="ARBA00093635"/>
    </source>
</evidence>
<keyword evidence="4" id="KW-0489">Methyltransferase</keyword>
<reference evidence="18" key="2">
    <citation type="journal article" date="2021" name="Genome Biol. Evol.">
        <title>Developing a high-quality reference genome for a parasitic bivalve with doubly uniparental inheritance (Bivalvia: Unionida).</title>
        <authorList>
            <person name="Smith C.H."/>
        </authorList>
    </citation>
    <scope>NUCLEOTIDE SEQUENCE</scope>
    <source>
        <strain evidence="18">CHS0354</strain>
        <tissue evidence="18">Mantle</tissue>
    </source>
</reference>
<dbReference type="SUPFAM" id="SSF144232">
    <property type="entry name" value="HIT/MYND zinc finger-like"/>
    <property type="match status" value="1"/>
</dbReference>
<dbReference type="InterPro" id="IPR001214">
    <property type="entry name" value="SET_dom"/>
</dbReference>
<evidence type="ECO:0000256" key="7">
    <source>
        <dbReference type="ARBA" id="ARBA00022723"/>
    </source>
</evidence>
<sequence length="807" mass="92414">MTSKIGNWQVELDKLTKYLENTEDWSKFKSCTSDEERIKLILIQKYMISVAWLCDYFESCTELNRKSAIKSSTLRAEGNQLFQKKLYRDALEKYTQAIVYAPHDSEELSLIYGNRSAAWFFLDKWKPCLDDIALALSPQCPQSSKTKLMLRKVQCFLKLGNIKGTESSIHEAADWIKDVVFPEEKKKDSALQELNSYEKKLDLLRQQQDIPNQHEMSSGPPCLSYGVNKVITQASSCVEIKYNLEQGRFLVGTDDIKAGDTLIVERPFAAVLLPDHDVTHCHHCYGKLTTVVPCVQCSTVRYCSFQCQELSWTMYHQVECPYLDILRSVGIAHLSLRVILTAGLQFLINFKNEYQEICSENISLVPGLDRDGQYARNYLTVFNLMTHTEDMNTSDLFQYSMTAVLLLRVLQHAQWFRQRNEEHISRAIKDGPAASSTIKYSPQMYSSGDLILDHLDHVHIQSEFSQPLMSQEKQSFHRSHYLSQSELALSGVEFSDIEVYIGGLLLRHIQQLVCNAHAITELQVSQVSEGNIAQVEETSQVRVATAIYPTASLMNHSCDPTIISSFCKDVLVVRAVKDVPKGGEIFNCYGPHHRRMGWSQRQQSLKEQYFFTCKCQPCLTDREQQSIFTAWRCCKCEDAVLETENSCQGCGLIADKQLLKKTYLEGERLFLIGLDKLKQQNITGAIEELLSCHKLWKDILYRYHQDLSKVLDCLSRCYAMQGHFKSSSGYLRESIKIVSKMYGESSIEVANELHKFSEVLISARNWTEALTVAERAIKLFSLHYGESHSTVQELFDMKKQLQECMKI</sequence>
<protein>
    <recommendedName>
        <fullName evidence="13">Protein-lysine N-methyltransferase SMYD4</fullName>
    </recommendedName>
    <alternativeName>
        <fullName evidence="14">SET and MYND domain-containing protein 4</fullName>
    </alternativeName>
</protein>
<dbReference type="InterPro" id="IPR002893">
    <property type="entry name" value="Znf_MYND"/>
</dbReference>
<evidence type="ECO:0000256" key="6">
    <source>
        <dbReference type="ARBA" id="ARBA00022691"/>
    </source>
</evidence>
<evidence type="ECO:0000256" key="15">
    <source>
        <dbReference type="PROSITE-ProRule" id="PRU00134"/>
    </source>
</evidence>
<evidence type="ECO:0000313" key="18">
    <source>
        <dbReference type="EMBL" id="KAK3592511.1"/>
    </source>
</evidence>
<dbReference type="PANTHER" id="PTHR46165">
    <property type="entry name" value="SET AND MYND DOMAIN-CONTAINING PROTEIN 4"/>
    <property type="match status" value="1"/>
</dbReference>
<dbReference type="InterPro" id="IPR046341">
    <property type="entry name" value="SET_dom_sf"/>
</dbReference>
<reference evidence="18" key="1">
    <citation type="journal article" date="2021" name="Genome Biol. Evol.">
        <title>A High-Quality Reference Genome for a Parasitic Bivalve with Doubly Uniparental Inheritance (Bivalvia: Unionida).</title>
        <authorList>
            <person name="Smith C.H."/>
        </authorList>
    </citation>
    <scope>NUCLEOTIDE SEQUENCE</scope>
    <source>
        <strain evidence="18">CHS0354</strain>
    </source>
</reference>
<dbReference type="Gene3D" id="1.25.40.10">
    <property type="entry name" value="Tetratricopeptide repeat domain"/>
    <property type="match status" value="2"/>
</dbReference>
<evidence type="ECO:0000256" key="3">
    <source>
        <dbReference type="ARBA" id="ARBA00022490"/>
    </source>
</evidence>
<dbReference type="Proteomes" id="UP001195483">
    <property type="component" value="Unassembled WGS sequence"/>
</dbReference>
<dbReference type="InterPro" id="IPR052097">
    <property type="entry name" value="SET-MYND_domain_protein"/>
</dbReference>
<evidence type="ECO:0000256" key="4">
    <source>
        <dbReference type="ARBA" id="ARBA00022603"/>
    </source>
</evidence>
<dbReference type="Pfam" id="PF01753">
    <property type="entry name" value="zf-MYND"/>
    <property type="match status" value="1"/>
</dbReference>
<dbReference type="InterPro" id="IPR044421">
    <property type="entry name" value="SMYD4_SET"/>
</dbReference>
<evidence type="ECO:0000259" key="17">
    <source>
        <dbReference type="PROSITE" id="PS50865"/>
    </source>
</evidence>